<dbReference type="STRING" id="45351.A7S050"/>
<dbReference type="GO" id="GO:0016567">
    <property type="term" value="P:protein ubiquitination"/>
    <property type="evidence" value="ECO:0007669"/>
    <property type="project" value="UniProtKB-UniRule"/>
</dbReference>
<dbReference type="GO" id="GO:0061630">
    <property type="term" value="F:ubiquitin protein ligase activity"/>
    <property type="evidence" value="ECO:0007669"/>
    <property type="project" value="UniProtKB-UniRule"/>
</dbReference>
<dbReference type="eggNOG" id="KOG1140">
    <property type="taxonomic scope" value="Eukaryota"/>
</dbReference>
<reference evidence="2 3" key="1">
    <citation type="journal article" date="2007" name="Science">
        <title>Sea anemone genome reveals ancestral eumetazoan gene repertoire and genomic organization.</title>
        <authorList>
            <person name="Putnam N.H."/>
            <person name="Srivastava M."/>
            <person name="Hellsten U."/>
            <person name="Dirks B."/>
            <person name="Chapman J."/>
            <person name="Salamov A."/>
            <person name="Terry A."/>
            <person name="Shapiro H."/>
            <person name="Lindquist E."/>
            <person name="Kapitonov V.V."/>
            <person name="Jurka J."/>
            <person name="Genikhovich G."/>
            <person name="Grigoriev I.V."/>
            <person name="Lucas S.M."/>
            <person name="Steele R.E."/>
            <person name="Finnerty J.R."/>
            <person name="Technau U."/>
            <person name="Martindale M.Q."/>
            <person name="Rokhsar D.S."/>
        </authorList>
    </citation>
    <scope>NUCLEOTIDE SEQUENCE [LARGE SCALE GENOMIC DNA]</scope>
    <source>
        <strain evidence="3">CH2 X CH6</strain>
    </source>
</reference>
<keyword evidence="1" id="KW-0479">Metal-binding</keyword>
<evidence type="ECO:0000313" key="3">
    <source>
        <dbReference type="Proteomes" id="UP000001593"/>
    </source>
</evidence>
<dbReference type="HOGENOM" id="CLU_560925_0_0_1"/>
<dbReference type="Proteomes" id="UP000001593">
    <property type="component" value="Unassembled WGS sequence"/>
</dbReference>
<dbReference type="GO" id="GO:0008270">
    <property type="term" value="F:zinc ion binding"/>
    <property type="evidence" value="ECO:0007669"/>
    <property type="project" value="UniProtKB-UniRule"/>
</dbReference>
<sequence>HRTYLNFMMDFVTKYEFPQRLVTFLLHLLPCKEYKESFTKVFCQHYQMIARALVSSDGPSVEQLSNRVVHVSVQLFSNKELAEKMVLEQNLLHVMVKVLHDMVRPALKEVKDQLLSYQLVVNCDNRALSHHCYWPIVSDFINILSHKTVAEMFMKNHDLIKQWMTFIQYLTGMNTTYRQVMSHIEFEPTVYFTSFSVELEAASSPLWSFISGCRVLDSSVCLKNMIVGSTEALWKWYKHIDSMVFDPFYMQPRHGEVTFHLPLHRYLAGFLSVATSHFKMPLHGIIPNHDLLRLMVEHLLQTQAAVCEIRAGRWVRNGAQIRSQVRLYEECQFCNSMVDLDIFMLQVCATFLDPDCFLNAVLERFGIQHWFQFGESAVPTPPCFDAETDITMVEGVLNLIITLLSFRQHLGMNSKEIIRKEMVAQLCMSDRTHSQLVDLISFYMMVLTSIEYFSSNFCIFLCLQLADYKAPGFECGWMQQGMYTPKG</sequence>
<proteinExistence type="inferred from homology"/>
<dbReference type="EC" id="2.3.2.27" evidence="1"/>
<dbReference type="InterPro" id="IPR039164">
    <property type="entry name" value="UBR1-like"/>
</dbReference>
<organism evidence="2 3">
    <name type="scientific">Nematostella vectensis</name>
    <name type="common">Starlet sea anemone</name>
    <dbReference type="NCBI Taxonomy" id="45351"/>
    <lineage>
        <taxon>Eukaryota</taxon>
        <taxon>Metazoa</taxon>
        <taxon>Cnidaria</taxon>
        <taxon>Anthozoa</taxon>
        <taxon>Hexacorallia</taxon>
        <taxon>Actiniaria</taxon>
        <taxon>Edwardsiidae</taxon>
        <taxon>Nematostella</taxon>
    </lineage>
</organism>
<accession>A7S050</accession>
<name>A7S050_NEMVE</name>
<dbReference type="eggNOG" id="KOG1139">
    <property type="taxonomic scope" value="Eukaryota"/>
</dbReference>
<keyword evidence="1" id="KW-0833">Ubl conjugation pathway</keyword>
<keyword evidence="1" id="KW-0862">Zinc</keyword>
<dbReference type="EMBL" id="DS469559">
    <property type="protein sequence ID" value="EDO42902.1"/>
    <property type="molecule type" value="Genomic_DNA"/>
</dbReference>
<keyword evidence="1" id="KW-0863">Zinc-finger</keyword>
<dbReference type="PhylomeDB" id="A7S050"/>
<keyword evidence="1" id="KW-0808">Transferase</keyword>
<feature type="non-terminal residue" evidence="2">
    <location>
        <position position="487"/>
    </location>
</feature>
<dbReference type="OMA" id="NACIREW"/>
<keyword evidence="3" id="KW-1185">Reference proteome</keyword>
<evidence type="ECO:0000313" key="2">
    <source>
        <dbReference type="EMBL" id="EDO42902.1"/>
    </source>
</evidence>
<gene>
    <name evidence="2" type="ORF">NEMVEDRAFT_v1g99557</name>
</gene>
<feature type="non-terminal residue" evidence="2">
    <location>
        <position position="1"/>
    </location>
</feature>
<dbReference type="GO" id="GO:0071596">
    <property type="term" value="P:ubiquitin-dependent protein catabolic process via the N-end rule pathway"/>
    <property type="evidence" value="ECO:0007669"/>
    <property type="project" value="UniProtKB-UniRule"/>
</dbReference>
<comment type="similarity">
    <text evidence="1">Belongs to the E3 ubiquitin-protein ligase UBR1-like family.</text>
</comment>
<dbReference type="PANTHER" id="PTHR21497">
    <property type="entry name" value="UBIQUITIN LIGASE E3 ALPHA-RELATED"/>
    <property type="match status" value="1"/>
</dbReference>
<comment type="catalytic activity">
    <reaction evidence="1">
        <text>S-ubiquitinyl-[E2 ubiquitin-conjugating enzyme]-L-cysteine + [acceptor protein]-L-lysine = [E2 ubiquitin-conjugating enzyme]-L-cysteine + N(6)-ubiquitinyl-[acceptor protein]-L-lysine.</text>
        <dbReference type="EC" id="2.3.2.27"/>
    </reaction>
</comment>
<dbReference type="PANTHER" id="PTHR21497:SF39">
    <property type="entry name" value="E3 UBIQUITIN-PROTEIN LIGASE UBR3"/>
    <property type="match status" value="1"/>
</dbReference>
<dbReference type="UniPathway" id="UPA00143"/>
<evidence type="ECO:0000256" key="1">
    <source>
        <dbReference type="RuleBase" id="RU366018"/>
    </source>
</evidence>
<dbReference type="AlphaFoldDB" id="A7S050"/>
<dbReference type="InParanoid" id="A7S050"/>
<comment type="pathway">
    <text evidence="1">Protein modification; protein ubiquitination.</text>
</comment>
<comment type="function">
    <text evidence="1">Ubiquitin ligase protein which is a component of the N-end rule pathway. Recognizes and binds to proteins bearing specific N-terminal residues that are destabilizing according to the N-end rule, leading to their ubiquitination and subsequent degradation.</text>
</comment>
<protein>
    <recommendedName>
        <fullName evidence="1">E3 ubiquitin-protein ligase</fullName>
        <ecNumber evidence="1">2.3.2.27</ecNumber>
    </recommendedName>
</protein>